<evidence type="ECO:0000256" key="17">
    <source>
        <dbReference type="ARBA" id="ARBA00023136"/>
    </source>
</evidence>
<keyword evidence="16" id="KW-0496">Mitochondrion</keyword>
<evidence type="ECO:0000313" key="21">
    <source>
        <dbReference type="EMBL" id="KAK1946463.1"/>
    </source>
</evidence>
<proteinExistence type="inferred from homology"/>
<evidence type="ECO:0000259" key="20">
    <source>
        <dbReference type="PROSITE" id="PS51847"/>
    </source>
</evidence>
<feature type="transmembrane region" description="Helical" evidence="19">
    <location>
        <begin position="421"/>
        <end position="443"/>
    </location>
</feature>
<comment type="subcellular location">
    <subcellularLocation>
        <location evidence="2">Membrane</location>
    </subcellularLocation>
    <subcellularLocation>
        <location evidence="1">Mitochondrion</location>
    </subcellularLocation>
</comment>
<dbReference type="Gene3D" id="3.30.1370.70">
    <property type="entry name" value="Scaffold protein Nfu/NifU, N-terminal domain"/>
    <property type="match status" value="1"/>
</dbReference>
<evidence type="ECO:0000256" key="10">
    <source>
        <dbReference type="ARBA" id="ARBA00022946"/>
    </source>
</evidence>
<keyword evidence="9" id="KW-0106">Calcium</keyword>
<keyword evidence="14" id="KW-0445">Lipid transport</keyword>
<dbReference type="EMBL" id="JASMQC010000003">
    <property type="protein sequence ID" value="KAK1946463.1"/>
    <property type="molecule type" value="Genomic_DNA"/>
</dbReference>
<evidence type="ECO:0000256" key="13">
    <source>
        <dbReference type="ARBA" id="ARBA00023014"/>
    </source>
</evidence>
<dbReference type="Gene3D" id="3.30.300.130">
    <property type="entry name" value="Fe-S cluster assembly (FSCA)"/>
    <property type="match status" value="1"/>
</dbReference>
<comment type="similarity">
    <text evidence="3">Belongs to the NifU family.</text>
</comment>
<evidence type="ECO:0000256" key="16">
    <source>
        <dbReference type="ARBA" id="ARBA00023128"/>
    </source>
</evidence>
<keyword evidence="7" id="KW-0479">Metal-binding</keyword>
<feature type="domain" description="SMP-LTD" evidence="20">
    <location>
        <begin position="530"/>
        <end position="725"/>
    </location>
</feature>
<keyword evidence="13" id="KW-0411">Iron-sulfur</keyword>
<evidence type="ECO:0000256" key="18">
    <source>
        <dbReference type="SAM" id="MobiDB-lite"/>
    </source>
</evidence>
<evidence type="ECO:0000256" key="9">
    <source>
        <dbReference type="ARBA" id="ARBA00022837"/>
    </source>
</evidence>
<dbReference type="InterPro" id="IPR036498">
    <property type="entry name" value="Nfu/NifU_N_sf"/>
</dbReference>
<dbReference type="GO" id="GO:0016020">
    <property type="term" value="C:membrane"/>
    <property type="evidence" value="ECO:0007669"/>
    <property type="project" value="UniProtKB-SubCell"/>
</dbReference>
<protein>
    <recommendedName>
        <fullName evidence="4">NFU1 iron-sulfur cluster scaffold homolog, mitochondrial</fullName>
    </recommendedName>
</protein>
<dbReference type="GO" id="GO:0008289">
    <property type="term" value="F:lipid binding"/>
    <property type="evidence" value="ECO:0007669"/>
    <property type="project" value="UniProtKB-KW"/>
</dbReference>
<keyword evidence="8" id="KW-0677">Repeat</keyword>
<evidence type="ECO:0000256" key="11">
    <source>
        <dbReference type="ARBA" id="ARBA00022989"/>
    </source>
</evidence>
<dbReference type="InterPro" id="IPR014824">
    <property type="entry name" value="Nfu/NifU_N"/>
</dbReference>
<evidence type="ECO:0000256" key="19">
    <source>
        <dbReference type="SAM" id="Phobius"/>
    </source>
</evidence>
<keyword evidence="12" id="KW-0408">Iron</keyword>
<dbReference type="CDD" id="cd21677">
    <property type="entry name" value="SMP_SYT"/>
    <property type="match status" value="1"/>
</dbReference>
<feature type="region of interest" description="Disordered" evidence="18">
    <location>
        <begin position="206"/>
        <end position="235"/>
    </location>
</feature>
<feature type="region of interest" description="Disordered" evidence="18">
    <location>
        <begin position="1"/>
        <end position="23"/>
    </location>
</feature>
<evidence type="ECO:0000256" key="2">
    <source>
        <dbReference type="ARBA" id="ARBA00004370"/>
    </source>
</evidence>
<evidence type="ECO:0000256" key="5">
    <source>
        <dbReference type="ARBA" id="ARBA00022448"/>
    </source>
</evidence>
<evidence type="ECO:0000256" key="4">
    <source>
        <dbReference type="ARBA" id="ARBA00018782"/>
    </source>
</evidence>
<dbReference type="SMART" id="SM00932">
    <property type="entry name" value="Nfu_N"/>
    <property type="match status" value="1"/>
</dbReference>
<evidence type="ECO:0000256" key="3">
    <source>
        <dbReference type="ARBA" id="ARBA00006420"/>
    </source>
</evidence>
<dbReference type="GO" id="GO:0005506">
    <property type="term" value="F:iron ion binding"/>
    <property type="evidence" value="ECO:0007669"/>
    <property type="project" value="InterPro"/>
</dbReference>
<keyword evidence="17 19" id="KW-0472">Membrane</keyword>
<dbReference type="GO" id="GO:0051536">
    <property type="term" value="F:iron-sulfur cluster binding"/>
    <property type="evidence" value="ECO:0007669"/>
    <property type="project" value="UniProtKB-KW"/>
</dbReference>
<dbReference type="PANTHER" id="PTHR11178:SF1">
    <property type="entry name" value="NFU1 IRON-SULFUR CLUSTER SCAFFOLD HOMOLOG, MITOCHONDRIAL"/>
    <property type="match status" value="1"/>
</dbReference>
<dbReference type="InterPro" id="IPR034904">
    <property type="entry name" value="FSCA_dom_sf"/>
</dbReference>
<dbReference type="FunFam" id="3.30.1370.70:FF:000002">
    <property type="entry name" value="NFU1 iron-sulfur cluster scaffold homolog, mitochondrial"/>
    <property type="match status" value="1"/>
</dbReference>
<keyword evidence="15" id="KW-0446">Lipid-binding</keyword>
<accession>A0AAD9LR11</accession>
<keyword evidence="11 19" id="KW-1133">Transmembrane helix</keyword>
<keyword evidence="22" id="KW-1185">Reference proteome</keyword>
<dbReference type="Pfam" id="PF01106">
    <property type="entry name" value="NifU"/>
    <property type="match status" value="1"/>
</dbReference>
<dbReference type="PROSITE" id="PS51847">
    <property type="entry name" value="SMP"/>
    <property type="match status" value="1"/>
</dbReference>
<dbReference type="SUPFAM" id="SSF117916">
    <property type="entry name" value="Fe-S cluster assembly (FSCA) domain-like"/>
    <property type="match status" value="1"/>
</dbReference>
<reference evidence="21" key="1">
    <citation type="submission" date="2023-08" db="EMBL/GenBank/DDBJ databases">
        <title>Reference Genome Resource for the Citrus Pathogen Phytophthora citrophthora.</title>
        <authorList>
            <person name="Moller H."/>
            <person name="Coetzee B."/>
            <person name="Rose L.J."/>
            <person name="Van Niekerk J.M."/>
        </authorList>
    </citation>
    <scope>NUCLEOTIDE SEQUENCE</scope>
    <source>
        <strain evidence="21">STE-U-9442</strain>
    </source>
</reference>
<dbReference type="GO" id="GO:0005739">
    <property type="term" value="C:mitochondrion"/>
    <property type="evidence" value="ECO:0007669"/>
    <property type="project" value="UniProtKB-SubCell"/>
</dbReference>
<dbReference type="FunFam" id="3.30.300.130:FF:000001">
    <property type="entry name" value="NFU1 iron-sulfur cluster scaffold"/>
    <property type="match status" value="1"/>
</dbReference>
<dbReference type="InterPro" id="IPR039010">
    <property type="entry name" value="Synaptotagmin_SMP"/>
</dbReference>
<dbReference type="GO" id="GO:0006869">
    <property type="term" value="P:lipid transport"/>
    <property type="evidence" value="ECO:0007669"/>
    <property type="project" value="UniProtKB-KW"/>
</dbReference>
<name>A0AAD9LR11_9STRA</name>
<dbReference type="SUPFAM" id="SSF50729">
    <property type="entry name" value="PH domain-like"/>
    <property type="match status" value="1"/>
</dbReference>
<feature type="compositionally biased region" description="Low complexity" evidence="18">
    <location>
        <begin position="300"/>
        <end position="319"/>
    </location>
</feature>
<gene>
    <name evidence="21" type="ORF">P3T76_002016</name>
</gene>
<feature type="transmembrane region" description="Helical" evidence="19">
    <location>
        <begin position="464"/>
        <end position="488"/>
    </location>
</feature>
<sequence>MSLSSSESTAEVPTISESQTTPILPSEAVAVEDDVERPVRIPTAARNTSSLDHDSVEGLMLVHRKKKQRQRFMLSKTTHYVVANTLKHALEIYNNESRTELVYLLSLADAVLSFESDNSNIVMEKCFCVEVRTWKKKNTVRLQPQGFIFFEENQARMLLWVKCIHLAIKRATTLDSELFRSPSTASSIEHSRRFSDSDELREKAIPTTGMSSEDSQCASTVTSPSTSPTASSGFASAREKLTQRLVIDPANRIATVGRTMLTPTRSPNVNGERQNRWSGIFSHDKHQQARSPTNSSTMDSPSSLNESSSASPKSSSWSRRSTKVATDFSLDATSSQSADPVSSLRSRPFRTKSPALTPKNEAVPITKGTAPTGKIVEGQSVQPPTSKPVPCEPLPVQLKQQNHFPGEEDDQEPVGALVPTIMLTVAAVAGVWNTSVFLPLALAGSLAHYYNQHASYSAWALSSLAVYVASGNHVLFGVGTATVFLYIWGYSNYKEGRRRLLRQNAVNRFRASQENHAIAENISTWMRYPDVDRVEWLNKVFVTGWPYLKKAIENSVLGSLNPVLDAQKPAFMNSLTLIRLNLGNKTPQIASVKFISANALTDEVTLDVEVRVVTDKKSFVADLRMVSHLGAAACLSLRELLLVGTLRITLNPLAEFWPCFRGLSLCFTDSSSMILHSRPLFDFSLTAAKINIANVPFVSEWLHTFLHDLLLNYFVWPNVLNLPLWDQQGNPPQELLVMFPRSRQLLRALARRSTASSSASAARFVHAHPVASRASALAPRASSPFLARGGALRSMFIQTEPTPNPLSVKFLPGRAVLDDRFTTGVDFTPSSEEVRRSPLAKKLFQIEGVTRVFFGKDFISVTKTEDEDWDALNAEIFATIMDFFASDEEVMSDEPIITDTTILPEDDEVVAMIKELLEQRIRPSVQDDGGDIFYKGFDEKTGIVMVQLAGSCAGCPSSSVTLKHGVENMLKHYIPEVRGIEEWVDEELNAVNEKEFRTLEEKLRSVGIPSE</sequence>
<evidence type="ECO:0000256" key="14">
    <source>
        <dbReference type="ARBA" id="ARBA00023055"/>
    </source>
</evidence>
<dbReference type="GO" id="GO:0016226">
    <property type="term" value="P:iron-sulfur cluster assembly"/>
    <property type="evidence" value="ECO:0007669"/>
    <property type="project" value="InterPro"/>
</dbReference>
<evidence type="ECO:0000256" key="12">
    <source>
        <dbReference type="ARBA" id="ARBA00023004"/>
    </source>
</evidence>
<dbReference type="Pfam" id="PF17047">
    <property type="entry name" value="SMP_LBD"/>
    <property type="match status" value="1"/>
</dbReference>
<evidence type="ECO:0000313" key="22">
    <source>
        <dbReference type="Proteomes" id="UP001259832"/>
    </source>
</evidence>
<dbReference type="SUPFAM" id="SSF110836">
    <property type="entry name" value="Hypothetical protein SAV1430"/>
    <property type="match status" value="1"/>
</dbReference>
<evidence type="ECO:0000256" key="15">
    <source>
        <dbReference type="ARBA" id="ARBA00023121"/>
    </source>
</evidence>
<dbReference type="Proteomes" id="UP001259832">
    <property type="component" value="Unassembled WGS sequence"/>
</dbReference>
<dbReference type="InterPro" id="IPR001075">
    <property type="entry name" value="NIF_FeS_clus_asmbl_NifU_C"/>
</dbReference>
<organism evidence="21 22">
    <name type="scientific">Phytophthora citrophthora</name>
    <dbReference type="NCBI Taxonomy" id="4793"/>
    <lineage>
        <taxon>Eukaryota</taxon>
        <taxon>Sar</taxon>
        <taxon>Stramenopiles</taxon>
        <taxon>Oomycota</taxon>
        <taxon>Peronosporomycetes</taxon>
        <taxon>Peronosporales</taxon>
        <taxon>Peronosporaceae</taxon>
        <taxon>Phytophthora</taxon>
    </lineage>
</organism>
<comment type="caution">
    <text evidence="21">The sequence shown here is derived from an EMBL/GenBank/DDBJ whole genome shotgun (WGS) entry which is preliminary data.</text>
</comment>
<evidence type="ECO:0000256" key="6">
    <source>
        <dbReference type="ARBA" id="ARBA00022692"/>
    </source>
</evidence>
<evidence type="ECO:0000256" key="7">
    <source>
        <dbReference type="ARBA" id="ARBA00022723"/>
    </source>
</evidence>
<keyword evidence="5" id="KW-0813">Transport</keyword>
<dbReference type="PANTHER" id="PTHR11178">
    <property type="entry name" value="IRON-SULFUR CLUSTER SCAFFOLD PROTEIN NFU-RELATED"/>
    <property type="match status" value="1"/>
</dbReference>
<evidence type="ECO:0000256" key="8">
    <source>
        <dbReference type="ARBA" id="ARBA00022737"/>
    </source>
</evidence>
<feature type="compositionally biased region" description="Polar residues" evidence="18">
    <location>
        <begin position="289"/>
        <end position="299"/>
    </location>
</feature>
<feature type="compositionally biased region" description="Low complexity" evidence="18">
    <location>
        <begin position="218"/>
        <end position="235"/>
    </location>
</feature>
<keyword evidence="6 19" id="KW-0812">Transmembrane</keyword>
<dbReference type="InterPro" id="IPR031468">
    <property type="entry name" value="SMP_LBD"/>
</dbReference>
<evidence type="ECO:0000256" key="1">
    <source>
        <dbReference type="ARBA" id="ARBA00004173"/>
    </source>
</evidence>
<feature type="compositionally biased region" description="Polar residues" evidence="18">
    <location>
        <begin position="331"/>
        <end position="345"/>
    </location>
</feature>
<dbReference type="Pfam" id="PF08712">
    <property type="entry name" value="Nfu_N"/>
    <property type="match status" value="1"/>
</dbReference>
<feature type="region of interest" description="Disordered" evidence="18">
    <location>
        <begin position="281"/>
        <end position="374"/>
    </location>
</feature>
<feature type="compositionally biased region" description="Polar residues" evidence="18">
    <location>
        <begin position="208"/>
        <end position="217"/>
    </location>
</feature>
<keyword evidence="10" id="KW-0809">Transit peptide</keyword>
<dbReference type="AlphaFoldDB" id="A0AAD9LR11"/>